<reference evidence="1" key="1">
    <citation type="submission" date="2020-01" db="EMBL/GenBank/DDBJ databases">
        <authorList>
            <person name="Meier V. D."/>
            <person name="Meier V D."/>
        </authorList>
    </citation>
    <scope>NUCLEOTIDE SEQUENCE</scope>
    <source>
        <strain evidence="1">HLG_WM_MAG_01</strain>
    </source>
</reference>
<organism evidence="1">
    <name type="scientific">uncultured Sulfurovum sp</name>
    <dbReference type="NCBI Taxonomy" id="269237"/>
    <lineage>
        <taxon>Bacteria</taxon>
        <taxon>Pseudomonadati</taxon>
        <taxon>Campylobacterota</taxon>
        <taxon>Epsilonproteobacteria</taxon>
        <taxon>Campylobacterales</taxon>
        <taxon>Sulfurovaceae</taxon>
        <taxon>Sulfurovum</taxon>
        <taxon>environmental samples</taxon>
    </lineage>
</organism>
<evidence type="ECO:0000313" key="1">
    <source>
        <dbReference type="EMBL" id="CAA6807166.1"/>
    </source>
</evidence>
<gene>
    <name evidence="1" type="ORF">HELGO_WM3267</name>
</gene>
<accession>A0A6S6SII7</accession>
<proteinExistence type="predicted"/>
<dbReference type="AlphaFoldDB" id="A0A6S6SII7"/>
<protein>
    <submittedName>
        <fullName evidence="1">Uncharacterized protein</fullName>
    </submittedName>
</protein>
<name>A0A6S6SII7_9BACT</name>
<dbReference type="EMBL" id="CACVAS010000047">
    <property type="protein sequence ID" value="CAA6807166.1"/>
    <property type="molecule type" value="Genomic_DNA"/>
</dbReference>
<sequence>MQNIFIENKDGKKGIMSVRENEVNKIVYFSFEDGSEDSIRYHREDSNDYIVDDLCEYHGYAQL</sequence>